<feature type="domain" description="2EXR" evidence="1">
    <location>
        <begin position="8"/>
        <end position="49"/>
    </location>
</feature>
<dbReference type="InterPro" id="IPR045518">
    <property type="entry name" value="2EXR"/>
</dbReference>
<name>A0A8H7TR65_BIOOC</name>
<evidence type="ECO:0000259" key="1">
    <source>
        <dbReference type="Pfam" id="PF20150"/>
    </source>
</evidence>
<organism evidence="2 3">
    <name type="scientific">Bionectria ochroleuca</name>
    <name type="common">Gliocladium roseum</name>
    <dbReference type="NCBI Taxonomy" id="29856"/>
    <lineage>
        <taxon>Eukaryota</taxon>
        <taxon>Fungi</taxon>
        <taxon>Dikarya</taxon>
        <taxon>Ascomycota</taxon>
        <taxon>Pezizomycotina</taxon>
        <taxon>Sordariomycetes</taxon>
        <taxon>Hypocreomycetidae</taxon>
        <taxon>Hypocreales</taxon>
        <taxon>Bionectriaceae</taxon>
        <taxon>Clonostachys</taxon>
    </lineage>
</organism>
<proteinExistence type="predicted"/>
<protein>
    <recommendedName>
        <fullName evidence="1">2EXR domain-containing protein</fullName>
    </recommendedName>
</protein>
<accession>A0A8H7TR65</accession>
<dbReference type="Proteomes" id="UP000616885">
    <property type="component" value="Unassembled WGS sequence"/>
</dbReference>
<dbReference type="Pfam" id="PF20150">
    <property type="entry name" value="2EXR"/>
    <property type="match status" value="1"/>
</dbReference>
<dbReference type="EMBL" id="JADCTT010000003">
    <property type="protein sequence ID" value="KAF9756090.1"/>
    <property type="molecule type" value="Genomic_DNA"/>
</dbReference>
<evidence type="ECO:0000313" key="3">
    <source>
        <dbReference type="Proteomes" id="UP000616885"/>
    </source>
</evidence>
<reference evidence="2" key="1">
    <citation type="submission" date="2020-10" db="EMBL/GenBank/DDBJ databases">
        <title>High-Quality Genome Resource of Clonostachys rosea strain S41 by Oxford Nanopore Long-Read Sequencing.</title>
        <authorList>
            <person name="Wang H."/>
        </authorList>
    </citation>
    <scope>NUCLEOTIDE SEQUENCE</scope>
    <source>
        <strain evidence="2">S41</strain>
    </source>
</reference>
<comment type="caution">
    <text evidence="2">The sequence shown here is derived from an EMBL/GenBank/DDBJ whole genome shotgun (WGS) entry which is preliminary data.</text>
</comment>
<evidence type="ECO:0000313" key="2">
    <source>
        <dbReference type="EMBL" id="KAF9756090.1"/>
    </source>
</evidence>
<sequence>MHVQCCCDPPLLHVCAESRQALNKIGYRLAFATRTAGPRTWFNYKLDLLYLPSANNAFPWSPYESYRLGDASLPVASDCSISGTLLSGCSWDIGQLSLRDLREVKFLVLGRGCAKLWDTEVMKMEIQNILPLFSNLEEIFFEHWSVNDFTGWFSLSGGCSMLKAHSDWTSPACLPAEDIDLIGSIYWTRQLPFYWLQGEQKSWPGLLFHVDGVAHTFFNHMKDRSPRPLFEVLATNLAKSLKAWKESPGSPKNCDVLIPTFRHVHLISKALSAEFLTNRYRFWSLYRSLDSNLIRQPDQRINVSDAYDLSPPFRINWDVIRRLETSLPGLFDTIERSHAELELVDKGNWSLLQVWYLDRFVINEPSVDYI</sequence>
<gene>
    <name evidence="2" type="ORF">IM811_011531</name>
</gene>
<dbReference type="AlphaFoldDB" id="A0A8H7TR65"/>